<keyword evidence="1" id="KW-0862">Zinc</keyword>
<evidence type="ECO:0000259" key="3">
    <source>
        <dbReference type="PROSITE" id="PS50158"/>
    </source>
</evidence>
<dbReference type="InterPro" id="IPR036875">
    <property type="entry name" value="Znf_CCHC_sf"/>
</dbReference>
<organism evidence="4 5">
    <name type="scientific">Popillia japonica</name>
    <name type="common">Japanese beetle</name>
    <dbReference type="NCBI Taxonomy" id="7064"/>
    <lineage>
        <taxon>Eukaryota</taxon>
        <taxon>Metazoa</taxon>
        <taxon>Ecdysozoa</taxon>
        <taxon>Arthropoda</taxon>
        <taxon>Hexapoda</taxon>
        <taxon>Insecta</taxon>
        <taxon>Pterygota</taxon>
        <taxon>Neoptera</taxon>
        <taxon>Endopterygota</taxon>
        <taxon>Coleoptera</taxon>
        <taxon>Polyphaga</taxon>
        <taxon>Scarabaeiformia</taxon>
        <taxon>Scarabaeidae</taxon>
        <taxon>Rutelinae</taxon>
        <taxon>Popillia</taxon>
    </lineage>
</organism>
<dbReference type="GO" id="GO:0008270">
    <property type="term" value="F:zinc ion binding"/>
    <property type="evidence" value="ECO:0007669"/>
    <property type="project" value="UniProtKB-KW"/>
</dbReference>
<dbReference type="AlphaFoldDB" id="A0AAW1JIW9"/>
<evidence type="ECO:0000256" key="2">
    <source>
        <dbReference type="SAM" id="MobiDB-lite"/>
    </source>
</evidence>
<dbReference type="GO" id="GO:0003676">
    <property type="term" value="F:nucleic acid binding"/>
    <property type="evidence" value="ECO:0007669"/>
    <property type="project" value="InterPro"/>
</dbReference>
<dbReference type="Proteomes" id="UP001458880">
    <property type="component" value="Unassembled WGS sequence"/>
</dbReference>
<evidence type="ECO:0000313" key="5">
    <source>
        <dbReference type="Proteomes" id="UP001458880"/>
    </source>
</evidence>
<keyword evidence="5" id="KW-1185">Reference proteome</keyword>
<name>A0AAW1JIW9_POPJA</name>
<dbReference type="PROSITE" id="PS50158">
    <property type="entry name" value="ZF_CCHC"/>
    <property type="match status" value="1"/>
</dbReference>
<dbReference type="EMBL" id="JASPKY010000363">
    <property type="protein sequence ID" value="KAK9703809.1"/>
    <property type="molecule type" value="Genomic_DNA"/>
</dbReference>
<dbReference type="InterPro" id="IPR001878">
    <property type="entry name" value="Znf_CCHC"/>
</dbReference>
<evidence type="ECO:0000313" key="4">
    <source>
        <dbReference type="EMBL" id="KAK9703809.1"/>
    </source>
</evidence>
<dbReference type="SUPFAM" id="SSF57756">
    <property type="entry name" value="Retrovirus zinc finger-like domains"/>
    <property type="match status" value="1"/>
</dbReference>
<feature type="region of interest" description="Disordered" evidence="2">
    <location>
        <begin position="108"/>
        <end position="135"/>
    </location>
</feature>
<comment type="caution">
    <text evidence="4">The sequence shown here is derived from an EMBL/GenBank/DDBJ whole genome shotgun (WGS) entry which is preliminary data.</text>
</comment>
<sequence length="157" mass="18299">MCVVKRSVALKDLQKTARYLQHTRMYYEPHTSKKEAIQCYKCQQWGHTTANCYLPVECTLPRDRRRNAATVASAPKYSVYLKFVENRGQRKLKNGAASAARAARYVPAPPPKVNTWDRNDIPHSPRNKRRHRIDRSLLNDQPLDLHDLQRWTKICNA</sequence>
<gene>
    <name evidence="4" type="ORF">QE152_g29114</name>
</gene>
<keyword evidence="1" id="KW-0479">Metal-binding</keyword>
<reference evidence="4 5" key="1">
    <citation type="journal article" date="2024" name="BMC Genomics">
        <title>De novo assembly and annotation of Popillia japonica's genome with initial clues to its potential as an invasive pest.</title>
        <authorList>
            <person name="Cucini C."/>
            <person name="Boschi S."/>
            <person name="Funari R."/>
            <person name="Cardaioli E."/>
            <person name="Iannotti N."/>
            <person name="Marturano G."/>
            <person name="Paoli F."/>
            <person name="Bruttini M."/>
            <person name="Carapelli A."/>
            <person name="Frati F."/>
            <person name="Nardi F."/>
        </authorList>
    </citation>
    <scope>NUCLEOTIDE SEQUENCE [LARGE SCALE GENOMIC DNA]</scope>
    <source>
        <strain evidence="4">DMR45628</strain>
    </source>
</reference>
<proteinExistence type="predicted"/>
<evidence type="ECO:0000256" key="1">
    <source>
        <dbReference type="PROSITE-ProRule" id="PRU00047"/>
    </source>
</evidence>
<feature type="domain" description="CCHC-type" evidence="3">
    <location>
        <begin position="39"/>
        <end position="52"/>
    </location>
</feature>
<accession>A0AAW1JIW9</accession>
<keyword evidence="1" id="KW-0863">Zinc-finger</keyword>
<protein>
    <recommendedName>
        <fullName evidence="3">CCHC-type domain-containing protein</fullName>
    </recommendedName>
</protein>